<dbReference type="EMBL" id="LJKE01000082">
    <property type="protein sequence ID" value="KZD58490.1"/>
    <property type="molecule type" value="Genomic_DNA"/>
</dbReference>
<dbReference type="PRINTS" id="PR00598">
    <property type="entry name" value="HTHMARR"/>
</dbReference>
<evidence type="ECO:0000259" key="4">
    <source>
        <dbReference type="PROSITE" id="PS50995"/>
    </source>
</evidence>
<dbReference type="InterPro" id="IPR036390">
    <property type="entry name" value="WH_DNA-bd_sf"/>
</dbReference>
<sequence>MKREDALKLRTVIKKMIIITGVFESQNLPKGPFEKPLPTSQMMALEELEVEKLTVWQLSNKLRLETSTVSRLVDKLVKKGLIYREVNEKNRRELFLHLTEKGHITVNCLREQSITFYQSILNNLSESEQKIVVDGFELFIDSISKSFD</sequence>
<keyword evidence="1" id="KW-0805">Transcription regulation</keyword>
<dbReference type="PANTHER" id="PTHR42756">
    <property type="entry name" value="TRANSCRIPTIONAL REGULATOR, MARR"/>
    <property type="match status" value="1"/>
</dbReference>
<reference evidence="5 6" key="1">
    <citation type="submission" date="2015-09" db="EMBL/GenBank/DDBJ databases">
        <title>Bacillus cereus food isolates.</title>
        <authorList>
            <person name="Boekhorst J."/>
        </authorList>
    </citation>
    <scope>NUCLEOTIDE SEQUENCE [LARGE SCALE GENOMIC DNA]</scope>
    <source>
        <strain evidence="5 6">B4088</strain>
    </source>
</reference>
<dbReference type="SMART" id="SM00347">
    <property type="entry name" value="HTH_MARR"/>
    <property type="match status" value="1"/>
</dbReference>
<dbReference type="InterPro" id="IPR000835">
    <property type="entry name" value="HTH_MarR-typ"/>
</dbReference>
<dbReference type="AlphaFoldDB" id="A0A161TS03"/>
<evidence type="ECO:0000313" key="5">
    <source>
        <dbReference type="EMBL" id="KZD58490.1"/>
    </source>
</evidence>
<keyword evidence="2" id="KW-0238">DNA-binding</keyword>
<name>A0A161TS03_BACCE</name>
<evidence type="ECO:0000256" key="3">
    <source>
        <dbReference type="ARBA" id="ARBA00023163"/>
    </source>
</evidence>
<dbReference type="GO" id="GO:0003677">
    <property type="term" value="F:DNA binding"/>
    <property type="evidence" value="ECO:0007669"/>
    <property type="project" value="UniProtKB-KW"/>
</dbReference>
<dbReference type="Proteomes" id="UP000076482">
    <property type="component" value="Unassembled WGS sequence"/>
</dbReference>
<gene>
    <name evidence="5" type="ORF">B4088_4266</name>
</gene>
<dbReference type="RefSeq" id="WP_063262234.1">
    <property type="nucleotide sequence ID" value="NZ_LJKE01000082.1"/>
</dbReference>
<evidence type="ECO:0000256" key="2">
    <source>
        <dbReference type="ARBA" id="ARBA00023125"/>
    </source>
</evidence>
<dbReference type="PATRIC" id="fig|1396.535.peg.5807"/>
<dbReference type="InterPro" id="IPR036388">
    <property type="entry name" value="WH-like_DNA-bd_sf"/>
</dbReference>
<dbReference type="Pfam" id="PF12802">
    <property type="entry name" value="MarR_2"/>
    <property type="match status" value="1"/>
</dbReference>
<keyword evidence="3" id="KW-0804">Transcription</keyword>
<feature type="domain" description="HTH marR-type" evidence="4">
    <location>
        <begin position="1"/>
        <end position="141"/>
    </location>
</feature>
<organism evidence="5 6">
    <name type="scientific">Bacillus cereus</name>
    <dbReference type="NCBI Taxonomy" id="1396"/>
    <lineage>
        <taxon>Bacteria</taxon>
        <taxon>Bacillati</taxon>
        <taxon>Bacillota</taxon>
        <taxon>Bacilli</taxon>
        <taxon>Bacillales</taxon>
        <taxon>Bacillaceae</taxon>
        <taxon>Bacillus</taxon>
        <taxon>Bacillus cereus group</taxon>
    </lineage>
</organism>
<proteinExistence type="predicted"/>
<dbReference type="SUPFAM" id="SSF46785">
    <property type="entry name" value="Winged helix' DNA-binding domain"/>
    <property type="match status" value="1"/>
</dbReference>
<accession>A0A161TS03</accession>
<comment type="caution">
    <text evidence="5">The sequence shown here is derived from an EMBL/GenBank/DDBJ whole genome shotgun (WGS) entry which is preliminary data.</text>
</comment>
<dbReference type="PROSITE" id="PS01117">
    <property type="entry name" value="HTH_MARR_1"/>
    <property type="match status" value="1"/>
</dbReference>
<dbReference type="InterPro" id="IPR023187">
    <property type="entry name" value="Tscrpt_reg_MarR-type_CS"/>
</dbReference>
<dbReference type="PANTHER" id="PTHR42756:SF1">
    <property type="entry name" value="TRANSCRIPTIONAL REPRESSOR OF EMRAB OPERON"/>
    <property type="match status" value="1"/>
</dbReference>
<evidence type="ECO:0000313" key="6">
    <source>
        <dbReference type="Proteomes" id="UP000076482"/>
    </source>
</evidence>
<dbReference type="Gene3D" id="1.10.10.10">
    <property type="entry name" value="Winged helix-like DNA-binding domain superfamily/Winged helix DNA-binding domain"/>
    <property type="match status" value="1"/>
</dbReference>
<protein>
    <submittedName>
        <fullName evidence="5">Transcriptional regulator MarR family</fullName>
    </submittedName>
</protein>
<dbReference type="GO" id="GO:0003700">
    <property type="term" value="F:DNA-binding transcription factor activity"/>
    <property type="evidence" value="ECO:0007669"/>
    <property type="project" value="InterPro"/>
</dbReference>
<evidence type="ECO:0000256" key="1">
    <source>
        <dbReference type="ARBA" id="ARBA00023015"/>
    </source>
</evidence>
<dbReference type="PROSITE" id="PS50995">
    <property type="entry name" value="HTH_MARR_2"/>
    <property type="match status" value="1"/>
</dbReference>